<dbReference type="CDD" id="cd04042">
    <property type="entry name" value="C2A_MCTP_PRT"/>
    <property type="match status" value="1"/>
</dbReference>
<dbReference type="SMART" id="SM00239">
    <property type="entry name" value="C2"/>
    <property type="match status" value="3"/>
</dbReference>
<name>A0AA89C0A7_PINIB</name>
<proteinExistence type="predicted"/>
<feature type="domain" description="C2" evidence="10">
    <location>
        <begin position="378"/>
        <end position="494"/>
    </location>
</feature>
<reference evidence="11" key="1">
    <citation type="submission" date="2019-08" db="EMBL/GenBank/DDBJ databases">
        <title>The improved chromosome-level genome for the pearl oyster Pinctada fucata martensii using PacBio sequencing and Hi-C.</title>
        <authorList>
            <person name="Zheng Z."/>
        </authorList>
    </citation>
    <scope>NUCLEOTIDE SEQUENCE</scope>
    <source>
        <strain evidence="11">ZZ-2019</strain>
        <tissue evidence="11">Adductor muscle</tissue>
    </source>
</reference>
<accession>A0AA89C0A7</accession>
<feature type="compositionally biased region" description="Low complexity" evidence="8">
    <location>
        <begin position="1"/>
        <end position="17"/>
    </location>
</feature>
<evidence type="ECO:0000256" key="3">
    <source>
        <dbReference type="ARBA" id="ARBA00022723"/>
    </source>
</evidence>
<sequence length="919" mass="105436">MASSESESSSPAGSPQASKKKETFLNKLGSKFKRFSPEKHALSPSLLADIDDDSMQSQRQNGNARKNTTDKEDGDGQRSASYSDIFATPPKSPPKRYRRFSVFEFGLKRKKKNSTMRNQSPETYVREGGFTTNSDFDSKTLHRRSSEAMSDSVEHRLVKQGSRLVKQESVISSGQESNCSESDLFQSDEIVRDISSTDSKFVIFEYMNQSVDTCYPLQDTNLTQRRHELLQHAFFHLEIWLKEGRDLVVRDSGGTSDPYVKFKIGSKSLYKSRTVYKNLNPRWDEKFTIPVEDVYKTLVVKCYDYDRGRSDDPMGESEIDMSSLELNTATELKLALQSGKSSSQSEDYMGYILVQCTLTPKTAQEKELYHTRGSTLRKTGSGMESSKKLKMQVWSGVVTIVLVEGTDLMAMDDNGFSDPYVKFKLGPEKYKSKFKAKTLNPRWLEQFDLRIFDDQSKTLDITVYDHDISKDDFMGRATIDLSEIEKERTHVIEKKLEDGAGTIKLLLTISGTQGDTVSDLANFTSNPKSVEDLYRKYGILNSVKAIRDVGWLQVKVFRAQGLMAADIGGKSDPFCVLELVNARLQTQTEYKTLHPEWNKVFTFNVKDVHSVLEVTVYDEDRDKKVEFLGKIAIPLLQIKPRERRWYGLKDKKLMGRSKGAILLELDFIYNHFKAAIRTVNPREEKYMQPEPKFKISVMKRNIERVSQLVSSVMEVGRFLQSCWAWESKPRSITAFCVFLISTWYFEPYMLPVTLLILFLKNYITNSITEAFSTEQKLEHMYEEDDDDEDDDDDREKDDKKSVREKFQAAQQICLKVQEAMDMVACMGERVKNTFNWSVPWLSTLAVIALTVGAFILYYIPIRFLVLAWGINKFTKKLRAPNAIPNNELVDFLSRIPSDSQKVNYKYLRPDVPELKKKQA</sequence>
<evidence type="ECO:0000256" key="1">
    <source>
        <dbReference type="ARBA" id="ARBA00004141"/>
    </source>
</evidence>
<dbReference type="GO" id="GO:0030672">
    <property type="term" value="C:synaptic vesicle membrane"/>
    <property type="evidence" value="ECO:0007669"/>
    <property type="project" value="TreeGrafter"/>
</dbReference>
<dbReference type="PRINTS" id="PR00360">
    <property type="entry name" value="C2DOMAIN"/>
</dbReference>
<evidence type="ECO:0000256" key="9">
    <source>
        <dbReference type="SAM" id="Phobius"/>
    </source>
</evidence>
<dbReference type="FunFam" id="2.60.40.150:FF:000167">
    <property type="entry name" value="Multiple C2 domains, transmembrane 2a"/>
    <property type="match status" value="1"/>
</dbReference>
<keyword evidence="2 9" id="KW-0812">Transmembrane</keyword>
<evidence type="ECO:0000313" key="11">
    <source>
        <dbReference type="EMBL" id="KAK3097362.1"/>
    </source>
</evidence>
<keyword evidence="5" id="KW-0106">Calcium</keyword>
<gene>
    <name evidence="11" type="ORF">FSP39_009010</name>
</gene>
<keyword evidence="3" id="KW-0479">Metal-binding</keyword>
<dbReference type="InterPro" id="IPR035892">
    <property type="entry name" value="C2_domain_sf"/>
</dbReference>
<dbReference type="PROSITE" id="PS50004">
    <property type="entry name" value="C2"/>
    <property type="match status" value="3"/>
</dbReference>
<dbReference type="GO" id="GO:0005509">
    <property type="term" value="F:calcium ion binding"/>
    <property type="evidence" value="ECO:0007669"/>
    <property type="project" value="TreeGrafter"/>
</dbReference>
<evidence type="ECO:0000256" key="8">
    <source>
        <dbReference type="SAM" id="MobiDB-lite"/>
    </source>
</evidence>
<evidence type="ECO:0000256" key="7">
    <source>
        <dbReference type="ARBA" id="ARBA00023136"/>
    </source>
</evidence>
<comment type="caution">
    <text evidence="11">The sequence shown here is derived from an EMBL/GenBank/DDBJ whole genome shotgun (WGS) entry which is preliminary data.</text>
</comment>
<dbReference type="InterPro" id="IPR013583">
    <property type="entry name" value="MCTP_C"/>
</dbReference>
<dbReference type="EMBL" id="VSWD01000007">
    <property type="protein sequence ID" value="KAK3097362.1"/>
    <property type="molecule type" value="Genomic_DNA"/>
</dbReference>
<dbReference type="SUPFAM" id="SSF49562">
    <property type="entry name" value="C2 domain (Calcium/lipid-binding domain, CaLB)"/>
    <property type="match status" value="3"/>
</dbReference>
<feature type="domain" description="C2" evidence="10">
    <location>
        <begin position="216"/>
        <end position="334"/>
    </location>
</feature>
<dbReference type="InterPro" id="IPR000008">
    <property type="entry name" value="C2_dom"/>
</dbReference>
<organism evidence="11 12">
    <name type="scientific">Pinctada imbricata</name>
    <name type="common">Atlantic pearl-oyster</name>
    <name type="synonym">Pinctada martensii</name>
    <dbReference type="NCBI Taxonomy" id="66713"/>
    <lineage>
        <taxon>Eukaryota</taxon>
        <taxon>Metazoa</taxon>
        <taxon>Spiralia</taxon>
        <taxon>Lophotrochozoa</taxon>
        <taxon>Mollusca</taxon>
        <taxon>Bivalvia</taxon>
        <taxon>Autobranchia</taxon>
        <taxon>Pteriomorphia</taxon>
        <taxon>Pterioida</taxon>
        <taxon>Pterioidea</taxon>
        <taxon>Pteriidae</taxon>
        <taxon>Pinctada</taxon>
    </lineage>
</organism>
<dbReference type="Pfam" id="PF08372">
    <property type="entry name" value="PRT_C"/>
    <property type="match status" value="1"/>
</dbReference>
<dbReference type="Pfam" id="PF00168">
    <property type="entry name" value="C2"/>
    <property type="match status" value="3"/>
</dbReference>
<protein>
    <recommendedName>
        <fullName evidence="10">C2 domain-containing protein</fullName>
    </recommendedName>
</protein>
<dbReference type="PANTHER" id="PTHR45911:SF4">
    <property type="entry name" value="MULTIPLE C2 AND TRANSMEMBRANE DOMAIN-CONTAINING PROTEIN"/>
    <property type="match status" value="1"/>
</dbReference>
<evidence type="ECO:0000313" key="12">
    <source>
        <dbReference type="Proteomes" id="UP001186944"/>
    </source>
</evidence>
<dbReference type="AlphaFoldDB" id="A0AA89C0A7"/>
<evidence type="ECO:0000256" key="4">
    <source>
        <dbReference type="ARBA" id="ARBA00022737"/>
    </source>
</evidence>
<feature type="compositionally biased region" description="Basic and acidic residues" evidence="8">
    <location>
        <begin position="136"/>
        <end position="153"/>
    </location>
</feature>
<keyword evidence="4" id="KW-0677">Repeat</keyword>
<dbReference type="CDD" id="cd08376">
    <property type="entry name" value="C2B_MCTP_PRT"/>
    <property type="match status" value="1"/>
</dbReference>
<evidence type="ECO:0000256" key="6">
    <source>
        <dbReference type="ARBA" id="ARBA00022989"/>
    </source>
</evidence>
<feature type="domain" description="C2" evidence="10">
    <location>
        <begin position="532"/>
        <end position="650"/>
    </location>
</feature>
<feature type="transmembrane region" description="Helical" evidence="9">
    <location>
        <begin position="840"/>
        <end position="868"/>
    </location>
</feature>
<evidence type="ECO:0000256" key="5">
    <source>
        <dbReference type="ARBA" id="ARBA00022837"/>
    </source>
</evidence>
<feature type="compositionally biased region" description="Basic and acidic residues" evidence="8">
    <location>
        <begin position="67"/>
        <end position="76"/>
    </location>
</feature>
<dbReference type="Gene3D" id="2.60.40.150">
    <property type="entry name" value="C2 domain"/>
    <property type="match status" value="3"/>
</dbReference>
<feature type="compositionally biased region" description="Acidic residues" evidence="8">
    <location>
        <begin position="781"/>
        <end position="795"/>
    </location>
</feature>
<dbReference type="PANTHER" id="PTHR45911">
    <property type="entry name" value="C2 DOMAIN-CONTAINING PROTEIN"/>
    <property type="match status" value="1"/>
</dbReference>
<evidence type="ECO:0000256" key="2">
    <source>
        <dbReference type="ARBA" id="ARBA00022692"/>
    </source>
</evidence>
<evidence type="ECO:0000259" key="10">
    <source>
        <dbReference type="PROSITE" id="PS50004"/>
    </source>
</evidence>
<feature type="region of interest" description="Disordered" evidence="8">
    <location>
        <begin position="779"/>
        <end position="800"/>
    </location>
</feature>
<feature type="region of interest" description="Disordered" evidence="8">
    <location>
        <begin position="125"/>
        <end position="153"/>
    </location>
</feature>
<feature type="region of interest" description="Disordered" evidence="8">
    <location>
        <begin position="1"/>
        <end position="94"/>
    </location>
</feature>
<keyword evidence="7 9" id="KW-0472">Membrane</keyword>
<keyword evidence="6 9" id="KW-1133">Transmembrane helix</keyword>
<comment type="subcellular location">
    <subcellularLocation>
        <location evidence="1">Membrane</location>
        <topology evidence="1">Multi-pass membrane protein</topology>
    </subcellularLocation>
</comment>
<dbReference type="CDD" id="cd08377">
    <property type="entry name" value="C2C_MCTP_PRT"/>
    <property type="match status" value="1"/>
</dbReference>
<keyword evidence="12" id="KW-1185">Reference proteome</keyword>
<feature type="compositionally biased region" description="Polar residues" evidence="8">
    <location>
        <begin position="55"/>
        <end position="66"/>
    </location>
</feature>
<dbReference type="GO" id="GO:0046928">
    <property type="term" value="P:regulation of neurotransmitter secretion"/>
    <property type="evidence" value="ECO:0007669"/>
    <property type="project" value="TreeGrafter"/>
</dbReference>
<dbReference type="FunFam" id="2.60.40.150:FF:000050">
    <property type="entry name" value="Multiple C2 and transmembrane domain containing 1"/>
    <property type="match status" value="1"/>
</dbReference>
<dbReference type="Proteomes" id="UP001186944">
    <property type="component" value="Unassembled WGS sequence"/>
</dbReference>